<evidence type="ECO:0000313" key="2">
    <source>
        <dbReference type="EMBL" id="KAF8785041.1"/>
    </source>
</evidence>
<dbReference type="EMBL" id="JABXBU010000030">
    <property type="protein sequence ID" value="KAF8785041.1"/>
    <property type="molecule type" value="Genomic_DNA"/>
</dbReference>
<reference evidence="2" key="2">
    <citation type="submission" date="2020-06" db="EMBL/GenBank/DDBJ databases">
        <authorList>
            <person name="Sheffer M."/>
        </authorList>
    </citation>
    <scope>NUCLEOTIDE SEQUENCE</scope>
</reference>
<feature type="region of interest" description="Disordered" evidence="1">
    <location>
        <begin position="1"/>
        <end position="40"/>
    </location>
</feature>
<sequence>MEALAPITGARIGKITPRRSVPTRPQPRRETTNIPTPQRRTDLWTFPQLPRVAITSTPFQSFSTLTRCGKLTRATYTGGKAAVEENPPTYTTGKLKENTYILVNGQCVKALVDSGVDYSFISAYPKNYADG</sequence>
<protein>
    <submittedName>
        <fullName evidence="2">Uncharacterized protein</fullName>
    </submittedName>
</protein>
<accession>A0A8T0F2I1</accession>
<proteinExistence type="predicted"/>
<evidence type="ECO:0000256" key="1">
    <source>
        <dbReference type="SAM" id="MobiDB-lite"/>
    </source>
</evidence>
<name>A0A8T0F2I1_ARGBR</name>
<dbReference type="Proteomes" id="UP000807504">
    <property type="component" value="Unassembled WGS sequence"/>
</dbReference>
<gene>
    <name evidence="2" type="ORF">HNY73_010637</name>
</gene>
<reference evidence="2" key="1">
    <citation type="journal article" date="2020" name="bioRxiv">
        <title>Chromosome-level reference genome of the European wasp spider Argiope bruennichi: a resource for studies on range expansion and evolutionary adaptation.</title>
        <authorList>
            <person name="Sheffer M.M."/>
            <person name="Hoppe A."/>
            <person name="Krehenwinkel H."/>
            <person name="Uhl G."/>
            <person name="Kuss A.W."/>
            <person name="Jensen L."/>
            <person name="Jensen C."/>
            <person name="Gillespie R.G."/>
            <person name="Hoff K.J."/>
            <person name="Prost S."/>
        </authorList>
    </citation>
    <scope>NUCLEOTIDE SEQUENCE</scope>
</reference>
<keyword evidence="3" id="KW-1185">Reference proteome</keyword>
<evidence type="ECO:0000313" key="3">
    <source>
        <dbReference type="Proteomes" id="UP000807504"/>
    </source>
</evidence>
<dbReference type="AlphaFoldDB" id="A0A8T0F2I1"/>
<comment type="caution">
    <text evidence="2">The sequence shown here is derived from an EMBL/GenBank/DDBJ whole genome shotgun (WGS) entry which is preliminary data.</text>
</comment>
<organism evidence="2 3">
    <name type="scientific">Argiope bruennichi</name>
    <name type="common">Wasp spider</name>
    <name type="synonym">Aranea bruennichi</name>
    <dbReference type="NCBI Taxonomy" id="94029"/>
    <lineage>
        <taxon>Eukaryota</taxon>
        <taxon>Metazoa</taxon>
        <taxon>Ecdysozoa</taxon>
        <taxon>Arthropoda</taxon>
        <taxon>Chelicerata</taxon>
        <taxon>Arachnida</taxon>
        <taxon>Araneae</taxon>
        <taxon>Araneomorphae</taxon>
        <taxon>Entelegynae</taxon>
        <taxon>Araneoidea</taxon>
        <taxon>Araneidae</taxon>
        <taxon>Argiope</taxon>
    </lineage>
</organism>